<dbReference type="GO" id="GO:0016020">
    <property type="term" value="C:membrane"/>
    <property type="evidence" value="ECO:0007669"/>
    <property type="project" value="UniProtKB-SubCell"/>
</dbReference>
<dbReference type="Gene3D" id="1.20.1250.20">
    <property type="entry name" value="MFS general substrate transporter like domains"/>
    <property type="match status" value="1"/>
</dbReference>
<dbReference type="EMBL" id="KV878210">
    <property type="protein sequence ID" value="OJJ38303.1"/>
    <property type="molecule type" value="Genomic_DNA"/>
</dbReference>
<comment type="similarity">
    <text evidence="2 7">Belongs to the major facilitator superfamily. Sugar transporter (TC 2.A.1.1) family.</text>
</comment>
<dbReference type="InterPro" id="IPR036259">
    <property type="entry name" value="MFS_trans_sf"/>
</dbReference>
<dbReference type="VEuPathDB" id="FungiDB:ASPWEDRAFT_168217"/>
<evidence type="ECO:0000256" key="2">
    <source>
        <dbReference type="ARBA" id="ARBA00010992"/>
    </source>
</evidence>
<feature type="transmembrane region" description="Helical" evidence="8">
    <location>
        <begin position="185"/>
        <end position="206"/>
    </location>
</feature>
<dbReference type="InterPro" id="IPR020846">
    <property type="entry name" value="MFS_dom"/>
</dbReference>
<feature type="transmembrane region" description="Helical" evidence="8">
    <location>
        <begin position="370"/>
        <end position="390"/>
    </location>
</feature>
<feature type="domain" description="Major facilitator superfamily (MFS) profile" evidence="9">
    <location>
        <begin position="27"/>
        <end position="464"/>
    </location>
</feature>
<evidence type="ECO:0000256" key="5">
    <source>
        <dbReference type="ARBA" id="ARBA00022989"/>
    </source>
</evidence>
<evidence type="ECO:0000256" key="6">
    <source>
        <dbReference type="ARBA" id="ARBA00023136"/>
    </source>
</evidence>
<dbReference type="AlphaFoldDB" id="A0A1L9RTU3"/>
<evidence type="ECO:0000313" key="11">
    <source>
        <dbReference type="Proteomes" id="UP000184383"/>
    </source>
</evidence>
<sequence>MASFQNIPNNTNPTWWKDSSLRRNVFYTFGCMLCPFYLGYDQSLLTGLQAMPSWNTYFNSPSGQWLGIISAAIFLPGIVMGFPAAWMCNVWGRKWCILVGCVFIIAGAVWNALARTAVEFLVSRIVMGIGGGLTKTSAPVLLQEIAHPRLRPALSTMYYGCYYIGSLISAIMCIIGLNVPNNWGWRFPCLLAFVGPAAVILILLGGPESPRFLVKRGRRADALSILAKYHANGDADDALVLWEYREIQSAIEQEGDSNKTSYMDFFKTKGNRKRLFVSIAIAIGVNWVGNGVVSYYLSPVLKSIGITNSTHILSVNAGLAAWNLLVSELAALNIDLLSRRALFLTSTSGMILAYAIVMALSATFSQTNNASTGIAAIPFLFIFFGFYDLAWTTLNYSYCAEIMPFGLRAKGMAVYLSVQQLANTFNQFVNPIALEGIGWRYYAVYVVVDCVYLVIIYLFFPETRGLAIEEVAAVFDDDTLEREDEKVSSEHVEVK</sequence>
<evidence type="ECO:0000256" key="7">
    <source>
        <dbReference type="RuleBase" id="RU003346"/>
    </source>
</evidence>
<feature type="transmembrane region" description="Helical" evidence="8">
    <location>
        <begin position="157"/>
        <end position="179"/>
    </location>
</feature>
<dbReference type="PANTHER" id="PTHR48022:SF52">
    <property type="entry name" value="SUGAR TRANSPORTER, PUTATIVE-RELATED"/>
    <property type="match status" value="1"/>
</dbReference>
<dbReference type="PANTHER" id="PTHR48022">
    <property type="entry name" value="PLASTIDIC GLUCOSE TRANSPORTER 4"/>
    <property type="match status" value="1"/>
</dbReference>
<dbReference type="InterPro" id="IPR005829">
    <property type="entry name" value="Sugar_transporter_CS"/>
</dbReference>
<evidence type="ECO:0000256" key="4">
    <source>
        <dbReference type="ARBA" id="ARBA00022692"/>
    </source>
</evidence>
<evidence type="ECO:0000256" key="1">
    <source>
        <dbReference type="ARBA" id="ARBA00004141"/>
    </source>
</evidence>
<dbReference type="STRING" id="1073089.A0A1L9RTU3"/>
<dbReference type="GeneID" id="63746118"/>
<keyword evidence="3 7" id="KW-0813">Transport</keyword>
<feature type="transmembrane region" description="Helical" evidence="8">
    <location>
        <begin position="275"/>
        <end position="297"/>
    </location>
</feature>
<dbReference type="InterPro" id="IPR003663">
    <property type="entry name" value="Sugar/inositol_transpt"/>
</dbReference>
<feature type="transmembrane region" description="Helical" evidence="8">
    <location>
        <begin position="65"/>
        <end position="88"/>
    </location>
</feature>
<reference evidence="11" key="1">
    <citation type="journal article" date="2017" name="Genome Biol.">
        <title>Comparative genomics reveals high biological diversity and specific adaptations in the industrially and medically important fungal genus Aspergillus.</title>
        <authorList>
            <person name="de Vries R.P."/>
            <person name="Riley R."/>
            <person name="Wiebenga A."/>
            <person name="Aguilar-Osorio G."/>
            <person name="Amillis S."/>
            <person name="Uchima C.A."/>
            <person name="Anderluh G."/>
            <person name="Asadollahi M."/>
            <person name="Askin M."/>
            <person name="Barry K."/>
            <person name="Battaglia E."/>
            <person name="Bayram O."/>
            <person name="Benocci T."/>
            <person name="Braus-Stromeyer S.A."/>
            <person name="Caldana C."/>
            <person name="Canovas D."/>
            <person name="Cerqueira G.C."/>
            <person name="Chen F."/>
            <person name="Chen W."/>
            <person name="Choi C."/>
            <person name="Clum A."/>
            <person name="Dos Santos R.A."/>
            <person name="Damasio A.R."/>
            <person name="Diallinas G."/>
            <person name="Emri T."/>
            <person name="Fekete E."/>
            <person name="Flipphi M."/>
            <person name="Freyberg S."/>
            <person name="Gallo A."/>
            <person name="Gournas C."/>
            <person name="Habgood R."/>
            <person name="Hainaut M."/>
            <person name="Harispe M.L."/>
            <person name="Henrissat B."/>
            <person name="Hilden K.S."/>
            <person name="Hope R."/>
            <person name="Hossain A."/>
            <person name="Karabika E."/>
            <person name="Karaffa L."/>
            <person name="Karanyi Z."/>
            <person name="Krasevec N."/>
            <person name="Kuo A."/>
            <person name="Kusch H."/>
            <person name="LaButti K."/>
            <person name="Lagendijk E.L."/>
            <person name="Lapidus A."/>
            <person name="Levasseur A."/>
            <person name="Lindquist E."/>
            <person name="Lipzen A."/>
            <person name="Logrieco A.F."/>
            <person name="MacCabe A."/>
            <person name="Maekelae M.R."/>
            <person name="Malavazi I."/>
            <person name="Melin P."/>
            <person name="Meyer V."/>
            <person name="Mielnichuk N."/>
            <person name="Miskei M."/>
            <person name="Molnar A.P."/>
            <person name="Mule G."/>
            <person name="Ngan C.Y."/>
            <person name="Orejas M."/>
            <person name="Orosz E."/>
            <person name="Ouedraogo J.P."/>
            <person name="Overkamp K.M."/>
            <person name="Park H.-S."/>
            <person name="Perrone G."/>
            <person name="Piumi F."/>
            <person name="Punt P.J."/>
            <person name="Ram A.F."/>
            <person name="Ramon A."/>
            <person name="Rauscher S."/>
            <person name="Record E."/>
            <person name="Riano-Pachon D.M."/>
            <person name="Robert V."/>
            <person name="Roehrig J."/>
            <person name="Ruller R."/>
            <person name="Salamov A."/>
            <person name="Salih N.S."/>
            <person name="Samson R.A."/>
            <person name="Sandor E."/>
            <person name="Sanguinetti M."/>
            <person name="Schuetze T."/>
            <person name="Sepcic K."/>
            <person name="Shelest E."/>
            <person name="Sherlock G."/>
            <person name="Sophianopoulou V."/>
            <person name="Squina F.M."/>
            <person name="Sun H."/>
            <person name="Susca A."/>
            <person name="Todd R.B."/>
            <person name="Tsang A."/>
            <person name="Unkles S.E."/>
            <person name="van de Wiele N."/>
            <person name="van Rossen-Uffink D."/>
            <person name="Oliveira J.V."/>
            <person name="Vesth T.C."/>
            <person name="Visser J."/>
            <person name="Yu J.-H."/>
            <person name="Zhou M."/>
            <person name="Andersen M.R."/>
            <person name="Archer D.B."/>
            <person name="Baker S.E."/>
            <person name="Benoit I."/>
            <person name="Brakhage A.A."/>
            <person name="Braus G.H."/>
            <person name="Fischer R."/>
            <person name="Frisvad J.C."/>
            <person name="Goldman G.H."/>
            <person name="Houbraken J."/>
            <person name="Oakley B."/>
            <person name="Pocsi I."/>
            <person name="Scazzocchio C."/>
            <person name="Seiboth B."/>
            <person name="vanKuyk P.A."/>
            <person name="Wortman J."/>
            <person name="Dyer P.S."/>
            <person name="Grigoriev I.V."/>
        </authorList>
    </citation>
    <scope>NUCLEOTIDE SEQUENCE [LARGE SCALE GENOMIC DNA]</scope>
    <source>
        <strain evidence="11">DTO 134E9</strain>
    </source>
</reference>
<dbReference type="Proteomes" id="UP000184383">
    <property type="component" value="Unassembled WGS sequence"/>
</dbReference>
<gene>
    <name evidence="10" type="ORF">ASPWEDRAFT_168217</name>
</gene>
<dbReference type="RefSeq" id="XP_040691979.1">
    <property type="nucleotide sequence ID" value="XM_040830270.1"/>
</dbReference>
<feature type="transmembrane region" description="Helical" evidence="8">
    <location>
        <begin position="125"/>
        <end position="145"/>
    </location>
</feature>
<dbReference type="PRINTS" id="PR00171">
    <property type="entry name" value="SUGRTRNSPORT"/>
</dbReference>
<dbReference type="PROSITE" id="PS50850">
    <property type="entry name" value="MFS"/>
    <property type="match status" value="1"/>
</dbReference>
<organism evidence="10 11">
    <name type="scientific">Aspergillus wentii DTO 134E9</name>
    <dbReference type="NCBI Taxonomy" id="1073089"/>
    <lineage>
        <taxon>Eukaryota</taxon>
        <taxon>Fungi</taxon>
        <taxon>Dikarya</taxon>
        <taxon>Ascomycota</taxon>
        <taxon>Pezizomycotina</taxon>
        <taxon>Eurotiomycetes</taxon>
        <taxon>Eurotiomycetidae</taxon>
        <taxon>Eurotiales</taxon>
        <taxon>Aspergillaceae</taxon>
        <taxon>Aspergillus</taxon>
        <taxon>Aspergillus subgen. Cremei</taxon>
    </lineage>
</organism>
<proteinExistence type="inferred from homology"/>
<keyword evidence="4 8" id="KW-0812">Transmembrane</keyword>
<dbReference type="InterPro" id="IPR050360">
    <property type="entry name" value="MFS_Sugar_Transporters"/>
</dbReference>
<protein>
    <recommendedName>
        <fullName evidence="9">Major facilitator superfamily (MFS) profile domain-containing protein</fullName>
    </recommendedName>
</protein>
<evidence type="ECO:0000259" key="9">
    <source>
        <dbReference type="PROSITE" id="PS50850"/>
    </source>
</evidence>
<evidence type="ECO:0000256" key="8">
    <source>
        <dbReference type="SAM" id="Phobius"/>
    </source>
</evidence>
<dbReference type="NCBIfam" id="TIGR00879">
    <property type="entry name" value="SP"/>
    <property type="match status" value="1"/>
</dbReference>
<feature type="transmembrane region" description="Helical" evidence="8">
    <location>
        <begin position="25"/>
        <end position="45"/>
    </location>
</feature>
<keyword evidence="6 8" id="KW-0472">Membrane</keyword>
<feature type="transmembrane region" description="Helical" evidence="8">
    <location>
        <begin position="341"/>
        <end position="364"/>
    </location>
</feature>
<dbReference type="GO" id="GO:0005351">
    <property type="term" value="F:carbohydrate:proton symporter activity"/>
    <property type="evidence" value="ECO:0007669"/>
    <property type="project" value="TreeGrafter"/>
</dbReference>
<accession>A0A1L9RTU3</accession>
<feature type="transmembrane region" description="Helical" evidence="8">
    <location>
        <begin position="317"/>
        <end position="334"/>
    </location>
</feature>
<keyword evidence="5 8" id="KW-1133">Transmembrane helix</keyword>
<comment type="subcellular location">
    <subcellularLocation>
        <location evidence="1">Membrane</location>
        <topology evidence="1">Multi-pass membrane protein</topology>
    </subcellularLocation>
</comment>
<evidence type="ECO:0000313" key="10">
    <source>
        <dbReference type="EMBL" id="OJJ38303.1"/>
    </source>
</evidence>
<dbReference type="PROSITE" id="PS00217">
    <property type="entry name" value="SUGAR_TRANSPORT_2"/>
    <property type="match status" value="1"/>
</dbReference>
<feature type="transmembrane region" description="Helical" evidence="8">
    <location>
        <begin position="95"/>
        <end position="113"/>
    </location>
</feature>
<dbReference type="SUPFAM" id="SSF103473">
    <property type="entry name" value="MFS general substrate transporter"/>
    <property type="match status" value="1"/>
</dbReference>
<keyword evidence="11" id="KW-1185">Reference proteome</keyword>
<name>A0A1L9RTU3_ASPWE</name>
<feature type="transmembrane region" description="Helical" evidence="8">
    <location>
        <begin position="442"/>
        <end position="460"/>
    </location>
</feature>
<dbReference type="Pfam" id="PF00083">
    <property type="entry name" value="Sugar_tr"/>
    <property type="match status" value="1"/>
</dbReference>
<dbReference type="OrthoDB" id="6133115at2759"/>
<dbReference type="FunFam" id="1.20.1250.20:FF:000134">
    <property type="entry name" value="MFS sugar transporter protein"/>
    <property type="match status" value="1"/>
</dbReference>
<evidence type="ECO:0000256" key="3">
    <source>
        <dbReference type="ARBA" id="ARBA00022448"/>
    </source>
</evidence>
<dbReference type="InterPro" id="IPR005828">
    <property type="entry name" value="MFS_sugar_transport-like"/>
</dbReference>